<gene>
    <name evidence="1" type="primary">LOC112279828</name>
</gene>
<sequence>MKPCIRIGVQAQRDRVDVQLARSMENHTQTSNLFVVIVSKCHVLWCRRSWASTSESRNGHVCGPARSFLTSGSSSEDSVSSVRMTLEQELAYDFEASKRNQTLVADLQLSFAAIHISLHTRVLDGGTSCVRLGFLLFSSSSGRPSWLRE</sequence>
<dbReference type="EMBL" id="ABEU02000001">
    <property type="status" value="NOT_ANNOTATED_CDS"/>
    <property type="molecule type" value="Genomic_DNA"/>
</dbReference>
<dbReference type="RefSeq" id="XP_024370346.1">
    <property type="nucleotide sequence ID" value="XM_024514578.2"/>
</dbReference>
<dbReference type="Proteomes" id="UP000006727">
    <property type="component" value="Chromosome 1"/>
</dbReference>
<organism evidence="1 2">
    <name type="scientific">Physcomitrium patens</name>
    <name type="common">Spreading-leaved earth moss</name>
    <name type="synonym">Physcomitrella patens</name>
    <dbReference type="NCBI Taxonomy" id="3218"/>
    <lineage>
        <taxon>Eukaryota</taxon>
        <taxon>Viridiplantae</taxon>
        <taxon>Streptophyta</taxon>
        <taxon>Embryophyta</taxon>
        <taxon>Bryophyta</taxon>
        <taxon>Bryophytina</taxon>
        <taxon>Bryopsida</taxon>
        <taxon>Funariidae</taxon>
        <taxon>Funariales</taxon>
        <taxon>Funariaceae</taxon>
        <taxon>Physcomitrium</taxon>
    </lineage>
</organism>
<keyword evidence="2" id="KW-1185">Reference proteome</keyword>
<accession>A0A7I4BP58</accession>
<dbReference type="GeneID" id="112279828"/>
<protein>
    <submittedName>
        <fullName evidence="1">Uncharacterized protein</fullName>
    </submittedName>
</protein>
<reference evidence="1 2" key="2">
    <citation type="journal article" date="2018" name="Plant J.">
        <title>The Physcomitrella patens chromosome-scale assembly reveals moss genome structure and evolution.</title>
        <authorList>
            <person name="Lang D."/>
            <person name="Ullrich K.K."/>
            <person name="Murat F."/>
            <person name="Fuchs J."/>
            <person name="Jenkins J."/>
            <person name="Haas F.B."/>
            <person name="Piednoel M."/>
            <person name="Gundlach H."/>
            <person name="Van Bel M."/>
            <person name="Meyberg R."/>
            <person name="Vives C."/>
            <person name="Morata J."/>
            <person name="Symeonidi A."/>
            <person name="Hiss M."/>
            <person name="Muchero W."/>
            <person name="Kamisugi Y."/>
            <person name="Saleh O."/>
            <person name="Blanc G."/>
            <person name="Decker E.L."/>
            <person name="van Gessel N."/>
            <person name="Grimwood J."/>
            <person name="Hayes R.D."/>
            <person name="Graham S.W."/>
            <person name="Gunter L.E."/>
            <person name="McDaniel S.F."/>
            <person name="Hoernstein S.N.W."/>
            <person name="Larsson A."/>
            <person name="Li F.W."/>
            <person name="Perroud P.F."/>
            <person name="Phillips J."/>
            <person name="Ranjan P."/>
            <person name="Rokshar D.S."/>
            <person name="Rothfels C.J."/>
            <person name="Schneider L."/>
            <person name="Shu S."/>
            <person name="Stevenson D.W."/>
            <person name="Thummler F."/>
            <person name="Tillich M."/>
            <person name="Villarreal Aguilar J.C."/>
            <person name="Widiez T."/>
            <person name="Wong G.K."/>
            <person name="Wymore A."/>
            <person name="Zhang Y."/>
            <person name="Zimmer A.D."/>
            <person name="Quatrano R.S."/>
            <person name="Mayer K.F.X."/>
            <person name="Goodstein D."/>
            <person name="Casacuberta J.M."/>
            <person name="Vandepoele K."/>
            <person name="Reski R."/>
            <person name="Cuming A.C."/>
            <person name="Tuskan G.A."/>
            <person name="Maumus F."/>
            <person name="Salse J."/>
            <person name="Schmutz J."/>
            <person name="Rensing S.A."/>
        </authorList>
    </citation>
    <scope>NUCLEOTIDE SEQUENCE [LARGE SCALE GENOMIC DNA]</scope>
    <source>
        <strain evidence="1 2">cv. Gransden 2004</strain>
    </source>
</reference>
<proteinExistence type="predicted"/>
<reference evidence="1" key="3">
    <citation type="submission" date="2020-12" db="UniProtKB">
        <authorList>
            <consortium name="EnsemblPlants"/>
        </authorList>
    </citation>
    <scope>IDENTIFICATION</scope>
</reference>
<name>A0A7I4BP58_PHYPA</name>
<dbReference type="AlphaFoldDB" id="A0A7I4BP58"/>
<evidence type="ECO:0000313" key="2">
    <source>
        <dbReference type="Proteomes" id="UP000006727"/>
    </source>
</evidence>
<reference evidence="1 2" key="1">
    <citation type="journal article" date="2008" name="Science">
        <title>The Physcomitrella genome reveals evolutionary insights into the conquest of land by plants.</title>
        <authorList>
            <person name="Rensing S."/>
            <person name="Lang D."/>
            <person name="Zimmer A."/>
            <person name="Terry A."/>
            <person name="Salamov A."/>
            <person name="Shapiro H."/>
            <person name="Nishiyama T."/>
            <person name="Perroud P.-F."/>
            <person name="Lindquist E."/>
            <person name="Kamisugi Y."/>
            <person name="Tanahashi T."/>
            <person name="Sakakibara K."/>
            <person name="Fujita T."/>
            <person name="Oishi K."/>
            <person name="Shin-I T."/>
            <person name="Kuroki Y."/>
            <person name="Toyoda A."/>
            <person name="Suzuki Y."/>
            <person name="Hashimoto A."/>
            <person name="Yamaguchi K."/>
            <person name="Sugano A."/>
            <person name="Kohara Y."/>
            <person name="Fujiyama A."/>
            <person name="Anterola A."/>
            <person name="Aoki S."/>
            <person name="Ashton N."/>
            <person name="Barbazuk W.B."/>
            <person name="Barker E."/>
            <person name="Bennetzen J."/>
            <person name="Bezanilla M."/>
            <person name="Blankenship R."/>
            <person name="Cho S.H."/>
            <person name="Dutcher S."/>
            <person name="Estelle M."/>
            <person name="Fawcett J.A."/>
            <person name="Gundlach H."/>
            <person name="Hanada K."/>
            <person name="Heyl A."/>
            <person name="Hicks K.A."/>
            <person name="Hugh J."/>
            <person name="Lohr M."/>
            <person name="Mayer K."/>
            <person name="Melkozernov A."/>
            <person name="Murata T."/>
            <person name="Nelson D."/>
            <person name="Pils B."/>
            <person name="Prigge M."/>
            <person name="Reiss B."/>
            <person name="Renner T."/>
            <person name="Rombauts S."/>
            <person name="Rushton P."/>
            <person name="Sanderfoot A."/>
            <person name="Schween G."/>
            <person name="Shiu S.-H."/>
            <person name="Stueber K."/>
            <person name="Theodoulou F.L."/>
            <person name="Tu H."/>
            <person name="Van de Peer Y."/>
            <person name="Verrier P.J."/>
            <person name="Waters E."/>
            <person name="Wood A."/>
            <person name="Yang L."/>
            <person name="Cove D."/>
            <person name="Cuming A."/>
            <person name="Hasebe M."/>
            <person name="Lucas S."/>
            <person name="Mishler D.B."/>
            <person name="Reski R."/>
            <person name="Grigoriev I."/>
            <person name="Quatrano R.S."/>
            <person name="Boore J.L."/>
        </authorList>
    </citation>
    <scope>NUCLEOTIDE SEQUENCE [LARGE SCALE GENOMIC DNA]</scope>
    <source>
        <strain evidence="1 2">cv. Gransden 2004</strain>
    </source>
</reference>
<dbReference type="EnsemblPlants" id="Pp3c1_13380V3.2">
    <property type="protein sequence ID" value="Pp3c1_13380V3.2"/>
    <property type="gene ID" value="Pp3c1_13380"/>
</dbReference>
<dbReference type="Gramene" id="Pp3c1_13380V3.3">
    <property type="protein sequence ID" value="Pp3c1_13380V3.3"/>
    <property type="gene ID" value="Pp3c1_13380"/>
</dbReference>
<dbReference type="Gramene" id="Pp3c1_13380V3.2">
    <property type="protein sequence ID" value="Pp3c1_13380V3.2"/>
    <property type="gene ID" value="Pp3c1_13380"/>
</dbReference>
<evidence type="ECO:0000313" key="1">
    <source>
        <dbReference type="EnsemblPlants" id="Pp3c1_13380V3.3"/>
    </source>
</evidence>
<dbReference type="EnsemblPlants" id="Pp3c1_13380V3.3">
    <property type="protein sequence ID" value="Pp3c1_13380V3.3"/>
    <property type="gene ID" value="Pp3c1_13380"/>
</dbReference>